<dbReference type="InterPro" id="IPR039177">
    <property type="entry name" value="SMG9"/>
</dbReference>
<proteinExistence type="inferred from homology"/>
<evidence type="ECO:0000256" key="3">
    <source>
        <dbReference type="SAM" id="MobiDB-lite"/>
    </source>
</evidence>
<reference evidence="4 5" key="1">
    <citation type="journal article" date="2019" name="Commun. Biol.">
        <title>The bagworm genome reveals a unique fibroin gene that provides high tensile strength.</title>
        <authorList>
            <person name="Kono N."/>
            <person name="Nakamura H."/>
            <person name="Ohtoshi R."/>
            <person name="Tomita M."/>
            <person name="Numata K."/>
            <person name="Arakawa K."/>
        </authorList>
    </citation>
    <scope>NUCLEOTIDE SEQUENCE [LARGE SCALE GENOMIC DNA]</scope>
</reference>
<comment type="caution">
    <text evidence="4">The sequence shown here is derived from an EMBL/GenBank/DDBJ whole genome shotgun (WGS) entry which is preliminary data.</text>
</comment>
<feature type="compositionally biased region" description="Polar residues" evidence="3">
    <location>
        <begin position="232"/>
        <end position="243"/>
    </location>
</feature>
<evidence type="ECO:0000256" key="2">
    <source>
        <dbReference type="ARBA" id="ARBA00023161"/>
    </source>
</evidence>
<feature type="region of interest" description="Disordered" evidence="3">
    <location>
        <begin position="187"/>
        <end position="245"/>
    </location>
</feature>
<protein>
    <submittedName>
        <fullName evidence="4">Protein SMG9</fullName>
    </submittedName>
</protein>
<dbReference type="PANTHER" id="PTHR14270:SF0">
    <property type="entry name" value="NONSENSE-MEDIATED MRNA DECAY FACTOR SMG9"/>
    <property type="match status" value="1"/>
</dbReference>
<organism evidence="4 5">
    <name type="scientific">Eumeta variegata</name>
    <name type="common">Bagworm moth</name>
    <name type="synonym">Eumeta japonica</name>
    <dbReference type="NCBI Taxonomy" id="151549"/>
    <lineage>
        <taxon>Eukaryota</taxon>
        <taxon>Metazoa</taxon>
        <taxon>Ecdysozoa</taxon>
        <taxon>Arthropoda</taxon>
        <taxon>Hexapoda</taxon>
        <taxon>Insecta</taxon>
        <taxon>Pterygota</taxon>
        <taxon>Neoptera</taxon>
        <taxon>Endopterygota</taxon>
        <taxon>Lepidoptera</taxon>
        <taxon>Glossata</taxon>
        <taxon>Ditrysia</taxon>
        <taxon>Tineoidea</taxon>
        <taxon>Psychidae</taxon>
        <taxon>Oiketicinae</taxon>
        <taxon>Eumeta</taxon>
    </lineage>
</organism>
<evidence type="ECO:0000313" key="4">
    <source>
        <dbReference type="EMBL" id="GBP34883.1"/>
    </source>
</evidence>
<dbReference type="AlphaFoldDB" id="A0A4C1V7S5"/>
<dbReference type="SUPFAM" id="SSF52540">
    <property type="entry name" value="P-loop containing nucleoside triphosphate hydrolases"/>
    <property type="match status" value="1"/>
</dbReference>
<gene>
    <name evidence="4" type="primary">smg9</name>
    <name evidence="4" type="ORF">EVAR_26472_1</name>
</gene>
<sequence length="513" mass="58916">MLREGTQKGNKNEKLSNLMEENTSAHKAFWKVTKALKSESPLKRLDNSLTAKDWEKVERLSYLNFKQMPIFAHVNKLSLLTSVYIRLAMYRPRQVKRELEKSRKGNFAHGYQCIMHYESCDDEDVIDLCKQPGIKILLKKNKVEVTIKDNLENFDIKNLPVVIIPDNVNVNGEEPIIPRRPIILKSDREVPKEQPKEKNEKEKQPMIILKTREPSTSKEEHLQSPKTHNVESEPSQPNKIAQNEQKEKKNLILEQKLFQPIPVMRETVKLLDENLEFNSSALEFLYDSSTNYLVVGIIGTQGVGKSMILNLIARNKSMEDICGQILNSHEIPENTNLNVMEEQLEELNFVDDVERNPREETDGSNFKFKMQDIDQIERGLYCTKGIDMYITNDRVILLDCQALWSPSLLDSLSGNVNPVTARGANVVTIDSLQLATYLMTICHVLIAVQDWFTDYNFLRKGMLLASIGTIIYSLTHPTCLPWVVQNEQQCRVLGQRQITRLNLPNKQVRQVGG</sequence>
<comment type="similarity">
    <text evidence="1">Belongs to the SMG9 family.</text>
</comment>
<name>A0A4C1V7S5_EUMVA</name>
<accession>A0A4C1V7S5</accession>
<dbReference type="STRING" id="151549.A0A4C1V7S5"/>
<dbReference type="Proteomes" id="UP000299102">
    <property type="component" value="Unassembled WGS sequence"/>
</dbReference>
<keyword evidence="5" id="KW-1185">Reference proteome</keyword>
<dbReference type="Gene3D" id="3.40.50.300">
    <property type="entry name" value="P-loop containing nucleotide triphosphate hydrolases"/>
    <property type="match status" value="1"/>
</dbReference>
<evidence type="ECO:0000256" key="1">
    <source>
        <dbReference type="ARBA" id="ARBA00007712"/>
    </source>
</evidence>
<dbReference type="OrthoDB" id="79514at2759"/>
<dbReference type="EMBL" id="BGZK01000296">
    <property type="protein sequence ID" value="GBP34883.1"/>
    <property type="molecule type" value="Genomic_DNA"/>
</dbReference>
<evidence type="ECO:0000313" key="5">
    <source>
        <dbReference type="Proteomes" id="UP000299102"/>
    </source>
</evidence>
<feature type="compositionally biased region" description="Basic and acidic residues" evidence="3">
    <location>
        <begin position="187"/>
        <end position="231"/>
    </location>
</feature>
<dbReference type="InterPro" id="IPR027417">
    <property type="entry name" value="P-loop_NTPase"/>
</dbReference>
<dbReference type="GO" id="GO:0000184">
    <property type="term" value="P:nuclear-transcribed mRNA catabolic process, nonsense-mediated decay"/>
    <property type="evidence" value="ECO:0007669"/>
    <property type="project" value="UniProtKB-KW"/>
</dbReference>
<dbReference type="PANTHER" id="PTHR14270">
    <property type="entry name" value="NONSENSE-MEDIATED MRNA DECAY FACTOR SMG9"/>
    <property type="match status" value="1"/>
</dbReference>
<keyword evidence="2" id="KW-0866">Nonsense-mediated mRNA decay</keyword>